<comment type="catalytic activity">
    <reaction evidence="8 9">
        <text>D-gluconate + ATP = 6-phospho-D-gluconate + ADP + H(+)</text>
        <dbReference type="Rhea" id="RHEA:19433"/>
        <dbReference type="ChEBI" id="CHEBI:15378"/>
        <dbReference type="ChEBI" id="CHEBI:18391"/>
        <dbReference type="ChEBI" id="CHEBI:30616"/>
        <dbReference type="ChEBI" id="CHEBI:58759"/>
        <dbReference type="ChEBI" id="CHEBI:456216"/>
        <dbReference type="EC" id="2.7.1.12"/>
    </reaction>
</comment>
<comment type="similarity">
    <text evidence="2 9">Belongs to the gluconokinase GntK/GntV family.</text>
</comment>
<dbReference type="PANTHER" id="PTHR43442">
    <property type="entry name" value="GLUCONOKINASE-RELATED"/>
    <property type="match status" value="1"/>
</dbReference>
<sequence length="183" mass="19578">MDVLVIGGPSAAGKTTLAKAIARALPGLSFVEGDELHPEANVLKMERGDVLSDADRAPWLVAVAARALQQLPAVVSCSALKRTYRDVLRHECGLAGASVKFVMLIADECALRDRCARREGHFVKSSAFVQDQLRVLELPETAQERDCIVVDVSITPLEDALACALRHAGWKATGVGPRVLPGD</sequence>
<evidence type="ECO:0000256" key="2">
    <source>
        <dbReference type="ARBA" id="ARBA00008420"/>
    </source>
</evidence>
<dbReference type="EC" id="2.7.1.12" evidence="3 9"/>
<reference evidence="11" key="1">
    <citation type="journal article" date="2019" name="Nat. Commun.">
        <title>Expansion of phycobilisome linker gene families in mesophilic red algae.</title>
        <authorList>
            <person name="Lee J."/>
            <person name="Kim D."/>
            <person name="Bhattacharya D."/>
            <person name="Yoon H.S."/>
        </authorList>
    </citation>
    <scope>NUCLEOTIDE SEQUENCE [LARGE SCALE GENOMIC DNA]</scope>
    <source>
        <strain evidence="11">CCMP 1328</strain>
    </source>
</reference>
<dbReference type="OMA" id="YEGDDYH"/>
<keyword evidence="5 9" id="KW-0547">Nucleotide-binding</keyword>
<evidence type="ECO:0000256" key="8">
    <source>
        <dbReference type="ARBA" id="ARBA00048090"/>
    </source>
</evidence>
<keyword evidence="6 9" id="KW-0418">Kinase</keyword>
<keyword evidence="4 9" id="KW-0808">Transferase</keyword>
<evidence type="ECO:0000256" key="1">
    <source>
        <dbReference type="ARBA" id="ARBA00004875"/>
    </source>
</evidence>
<dbReference type="GO" id="GO:0046316">
    <property type="term" value="F:gluconokinase activity"/>
    <property type="evidence" value="ECO:0007669"/>
    <property type="project" value="UniProtKB-EC"/>
</dbReference>
<evidence type="ECO:0000256" key="9">
    <source>
        <dbReference type="RuleBase" id="RU363066"/>
    </source>
</evidence>
<dbReference type="InterPro" id="IPR027417">
    <property type="entry name" value="P-loop_NTPase"/>
</dbReference>
<comment type="pathway">
    <text evidence="1 9">Carbohydrate acid metabolism; D-gluconate degradation.</text>
</comment>
<evidence type="ECO:0000256" key="7">
    <source>
        <dbReference type="ARBA" id="ARBA00022840"/>
    </source>
</evidence>
<dbReference type="Gene3D" id="3.40.50.300">
    <property type="entry name" value="P-loop containing nucleotide triphosphate hydrolases"/>
    <property type="match status" value="1"/>
</dbReference>
<organism evidence="10 11">
    <name type="scientific">Porphyridium purpureum</name>
    <name type="common">Red alga</name>
    <name type="synonym">Porphyridium cruentum</name>
    <dbReference type="NCBI Taxonomy" id="35688"/>
    <lineage>
        <taxon>Eukaryota</taxon>
        <taxon>Rhodophyta</taxon>
        <taxon>Bangiophyceae</taxon>
        <taxon>Porphyridiales</taxon>
        <taxon>Porphyridiaceae</taxon>
        <taxon>Porphyridium</taxon>
    </lineage>
</organism>
<dbReference type="SUPFAM" id="SSF52540">
    <property type="entry name" value="P-loop containing nucleoside triphosphate hydrolases"/>
    <property type="match status" value="1"/>
</dbReference>
<dbReference type="UniPathway" id="UPA00792"/>
<dbReference type="GO" id="GO:0005975">
    <property type="term" value="P:carbohydrate metabolic process"/>
    <property type="evidence" value="ECO:0007669"/>
    <property type="project" value="InterPro"/>
</dbReference>
<evidence type="ECO:0000256" key="4">
    <source>
        <dbReference type="ARBA" id="ARBA00022679"/>
    </source>
</evidence>
<dbReference type="AlphaFoldDB" id="A0A5J4YLX8"/>
<evidence type="ECO:0000256" key="6">
    <source>
        <dbReference type="ARBA" id="ARBA00022777"/>
    </source>
</evidence>
<dbReference type="CDD" id="cd02021">
    <property type="entry name" value="GntK"/>
    <property type="match status" value="1"/>
</dbReference>
<dbReference type="GO" id="GO:0005737">
    <property type="term" value="C:cytoplasm"/>
    <property type="evidence" value="ECO:0007669"/>
    <property type="project" value="TreeGrafter"/>
</dbReference>
<evidence type="ECO:0000313" key="10">
    <source>
        <dbReference type="EMBL" id="KAA8492439.1"/>
    </source>
</evidence>
<evidence type="ECO:0000256" key="3">
    <source>
        <dbReference type="ARBA" id="ARBA00012054"/>
    </source>
</evidence>
<dbReference type="OrthoDB" id="275177at2759"/>
<proteinExistence type="inferred from homology"/>
<gene>
    <name evidence="10" type="ORF">FVE85_7946</name>
</gene>
<dbReference type="NCBIfam" id="TIGR01313">
    <property type="entry name" value="therm_gnt_kin"/>
    <property type="match status" value="1"/>
</dbReference>
<accession>A0A5J4YLX8</accession>
<keyword evidence="11" id="KW-1185">Reference proteome</keyword>
<dbReference type="Pfam" id="PF13671">
    <property type="entry name" value="AAA_33"/>
    <property type="match status" value="1"/>
</dbReference>
<dbReference type="GO" id="GO:0005524">
    <property type="term" value="F:ATP binding"/>
    <property type="evidence" value="ECO:0007669"/>
    <property type="project" value="UniProtKB-KW"/>
</dbReference>
<name>A0A5J4YLX8_PORPP</name>
<protein>
    <recommendedName>
        <fullName evidence="3 9">Gluconokinase</fullName>
        <ecNumber evidence="3 9">2.7.1.12</ecNumber>
    </recommendedName>
</protein>
<comment type="caution">
    <text evidence="10">The sequence shown here is derived from an EMBL/GenBank/DDBJ whole genome shotgun (WGS) entry which is preliminary data.</text>
</comment>
<dbReference type="EMBL" id="VRMN01000009">
    <property type="protein sequence ID" value="KAA8492439.1"/>
    <property type="molecule type" value="Genomic_DNA"/>
</dbReference>
<dbReference type="InterPro" id="IPR006001">
    <property type="entry name" value="Therm_gnt_kin"/>
</dbReference>
<evidence type="ECO:0000313" key="11">
    <source>
        <dbReference type="Proteomes" id="UP000324585"/>
    </source>
</evidence>
<evidence type="ECO:0000256" key="5">
    <source>
        <dbReference type="ARBA" id="ARBA00022741"/>
    </source>
</evidence>
<dbReference type="PANTHER" id="PTHR43442:SF3">
    <property type="entry name" value="GLUCONOKINASE-RELATED"/>
    <property type="match status" value="1"/>
</dbReference>
<dbReference type="Proteomes" id="UP000324585">
    <property type="component" value="Unassembled WGS sequence"/>
</dbReference>
<keyword evidence="7 9" id="KW-0067">ATP-binding</keyword>